<comment type="caution">
    <text evidence="5">The sequence shown here is derived from an EMBL/GenBank/DDBJ whole genome shotgun (WGS) entry which is preliminary data.</text>
</comment>
<keyword evidence="6" id="KW-1185">Reference proteome</keyword>
<comment type="subunit">
    <text evidence="2 4">Homodimer.</text>
</comment>
<evidence type="ECO:0000313" key="5">
    <source>
        <dbReference type="EMBL" id="KAD7478919.1"/>
    </source>
</evidence>
<gene>
    <name evidence="5" type="ORF">E3N88_02055</name>
</gene>
<keyword evidence="4" id="KW-0052">Apoplast</keyword>
<evidence type="ECO:0000313" key="6">
    <source>
        <dbReference type="Proteomes" id="UP000326396"/>
    </source>
</evidence>
<evidence type="ECO:0000256" key="4">
    <source>
        <dbReference type="RuleBase" id="RU363099"/>
    </source>
</evidence>
<evidence type="ECO:0000256" key="3">
    <source>
        <dbReference type="ARBA" id="ARBA00022525"/>
    </source>
</evidence>
<evidence type="ECO:0000256" key="2">
    <source>
        <dbReference type="ARBA" id="ARBA00011738"/>
    </source>
</evidence>
<protein>
    <recommendedName>
        <fullName evidence="4">Dirigent protein</fullName>
    </recommendedName>
</protein>
<dbReference type="Gene3D" id="2.40.480.10">
    <property type="entry name" value="Allene oxide cyclase-like"/>
    <property type="match status" value="1"/>
</dbReference>
<comment type="function">
    <text evidence="4">Dirigent proteins impart stereoselectivity on the phenoxy radical-coupling reaction, yielding optically active lignans from two molecules of coniferyl alcohol in the biosynthesis of lignans, flavonolignans, and alkaloids and thus plays a central role in plant secondary metabolism.</text>
</comment>
<sequence>MQRNVDLSTWRRFPVERFVGKDCYAATSPAANGKYYSDSRIIDVPTTIKETHLHFFLHDTISGANPSSVLVAKPNNTVVKEGNIGPFGAVYVFDDPLTEGPDPNSKVIGNARGLYASVSHGSDPTLLFNGDLEFTSGKFNGSSISVVCRDPLVLVKEVAVVGGRGKFRMAKGFVLIDAIFFNSTSGDAILEWHVTIFHP</sequence>
<organism evidence="5 6">
    <name type="scientific">Mikania micrantha</name>
    <name type="common">bitter vine</name>
    <dbReference type="NCBI Taxonomy" id="192012"/>
    <lineage>
        <taxon>Eukaryota</taxon>
        <taxon>Viridiplantae</taxon>
        <taxon>Streptophyta</taxon>
        <taxon>Embryophyta</taxon>
        <taxon>Tracheophyta</taxon>
        <taxon>Spermatophyta</taxon>
        <taxon>Magnoliopsida</taxon>
        <taxon>eudicotyledons</taxon>
        <taxon>Gunneridae</taxon>
        <taxon>Pentapetalae</taxon>
        <taxon>asterids</taxon>
        <taxon>campanulids</taxon>
        <taxon>Asterales</taxon>
        <taxon>Asteraceae</taxon>
        <taxon>Asteroideae</taxon>
        <taxon>Heliantheae alliance</taxon>
        <taxon>Eupatorieae</taxon>
        <taxon>Mikania</taxon>
    </lineage>
</organism>
<dbReference type="Proteomes" id="UP000326396">
    <property type="component" value="Linkage Group LG1"/>
</dbReference>
<comment type="subcellular location">
    <subcellularLocation>
        <location evidence="4">Secreted</location>
        <location evidence="4">Extracellular space</location>
        <location evidence="4">Apoplast</location>
    </subcellularLocation>
</comment>
<dbReference type="InterPro" id="IPR004265">
    <property type="entry name" value="Dirigent"/>
</dbReference>
<keyword evidence="3 4" id="KW-0964">Secreted</keyword>
<dbReference type="OrthoDB" id="1864232at2759"/>
<dbReference type="PANTHER" id="PTHR21495">
    <property type="entry name" value="NUCLEOPORIN-RELATED"/>
    <property type="match status" value="1"/>
</dbReference>
<dbReference type="Pfam" id="PF03018">
    <property type="entry name" value="Dirigent"/>
    <property type="match status" value="1"/>
</dbReference>
<dbReference type="GO" id="GO:0009699">
    <property type="term" value="P:phenylpropanoid biosynthetic process"/>
    <property type="evidence" value="ECO:0007669"/>
    <property type="project" value="UniProtKB-ARBA"/>
</dbReference>
<evidence type="ECO:0000256" key="1">
    <source>
        <dbReference type="ARBA" id="ARBA00010746"/>
    </source>
</evidence>
<dbReference type="GO" id="GO:0048046">
    <property type="term" value="C:apoplast"/>
    <property type="evidence" value="ECO:0007669"/>
    <property type="project" value="UniProtKB-SubCell"/>
</dbReference>
<accession>A0A5N6Q2Y7</accession>
<proteinExistence type="inferred from homology"/>
<comment type="similarity">
    <text evidence="1 4">Belongs to the plant dirigent protein family.</text>
</comment>
<dbReference type="EMBL" id="SZYD01000001">
    <property type="protein sequence ID" value="KAD7478919.1"/>
    <property type="molecule type" value="Genomic_DNA"/>
</dbReference>
<name>A0A5N6Q2Y7_9ASTR</name>
<dbReference type="InterPro" id="IPR044859">
    <property type="entry name" value="Allene_oxi_cyc_Dirigent"/>
</dbReference>
<reference evidence="5 6" key="1">
    <citation type="submission" date="2019-05" db="EMBL/GenBank/DDBJ databases">
        <title>Mikania micrantha, genome provides insights into the molecular mechanism of rapid growth.</title>
        <authorList>
            <person name="Liu B."/>
        </authorList>
    </citation>
    <scope>NUCLEOTIDE SEQUENCE [LARGE SCALE GENOMIC DNA]</scope>
    <source>
        <strain evidence="5">NLD-2019</strain>
        <tissue evidence="5">Leaf</tissue>
    </source>
</reference>
<dbReference type="AlphaFoldDB" id="A0A5N6Q2Y7"/>